<dbReference type="Pfam" id="PF25473">
    <property type="entry name" value="MXRA7_helical"/>
    <property type="match status" value="1"/>
</dbReference>
<dbReference type="AlphaFoldDB" id="A0A0K8TPV0"/>
<keyword evidence="2" id="KW-0472">Membrane</keyword>
<dbReference type="EMBL" id="GDAI01001171">
    <property type="protein sequence ID" value="JAI16432.1"/>
    <property type="molecule type" value="mRNA"/>
</dbReference>
<keyword evidence="2" id="KW-1133">Transmembrane helix</keyword>
<feature type="coiled-coil region" evidence="1">
    <location>
        <begin position="81"/>
        <end position="127"/>
    </location>
</feature>
<evidence type="ECO:0000256" key="1">
    <source>
        <dbReference type="SAM" id="Coils"/>
    </source>
</evidence>
<reference evidence="4" key="1">
    <citation type="journal article" date="2015" name="Insect Biochem. Mol. Biol.">
        <title>An insight into the sialome of the horse fly, Tabanus bromius.</title>
        <authorList>
            <person name="Ribeiro J.M."/>
            <person name="Kazimirova M."/>
            <person name="Takac P."/>
            <person name="Andersen J.F."/>
            <person name="Francischetti I.M."/>
        </authorList>
    </citation>
    <scope>NUCLEOTIDE SEQUENCE</scope>
</reference>
<evidence type="ECO:0000256" key="2">
    <source>
        <dbReference type="SAM" id="Phobius"/>
    </source>
</evidence>
<evidence type="ECO:0000259" key="3">
    <source>
        <dbReference type="Pfam" id="PF25473"/>
    </source>
</evidence>
<evidence type="ECO:0000313" key="4">
    <source>
        <dbReference type="EMBL" id="JAI16432.1"/>
    </source>
</evidence>
<feature type="domain" description="Matrix-remodeling-associated protein 7 helical" evidence="3">
    <location>
        <begin position="70"/>
        <end position="131"/>
    </location>
</feature>
<name>A0A0K8TPV0_TABBR</name>
<accession>A0A0K8TPV0</accession>
<protein>
    <recommendedName>
        <fullName evidence="3">Matrix-remodeling-associated protein 7 helical domain-containing protein</fullName>
    </recommendedName>
</protein>
<sequence>MENFKLFVSNISDTYIYALFTICLSVTLMLIVEKWHNIKLKISEPKIDKSEDEDTEECTLARQMRGGLVSQLKSAKLKKIEASLTEEQIEEERKIEKQQLEAIFELLKTQEAELKTSKIDYEEFNQQLNLYR</sequence>
<organism evidence="4">
    <name type="scientific">Tabanus bromius</name>
    <name type="common">Band-eyed brown horse fly</name>
    <dbReference type="NCBI Taxonomy" id="304241"/>
    <lineage>
        <taxon>Eukaryota</taxon>
        <taxon>Metazoa</taxon>
        <taxon>Ecdysozoa</taxon>
        <taxon>Arthropoda</taxon>
        <taxon>Hexapoda</taxon>
        <taxon>Insecta</taxon>
        <taxon>Pterygota</taxon>
        <taxon>Neoptera</taxon>
        <taxon>Endopterygota</taxon>
        <taxon>Diptera</taxon>
        <taxon>Brachycera</taxon>
        <taxon>Tabanomorpha</taxon>
        <taxon>Tabanoidea</taxon>
        <taxon>Tabanidae</taxon>
        <taxon>Tabanus</taxon>
    </lineage>
</organism>
<keyword evidence="2" id="KW-0812">Transmembrane</keyword>
<dbReference type="InterPro" id="IPR057534">
    <property type="entry name" value="MXRA7_helical"/>
</dbReference>
<keyword evidence="1" id="KW-0175">Coiled coil</keyword>
<proteinExistence type="evidence at transcript level"/>
<feature type="transmembrane region" description="Helical" evidence="2">
    <location>
        <begin position="15"/>
        <end position="32"/>
    </location>
</feature>